<feature type="domain" description="Nose resistant-to-fluoxetine protein N-terminal" evidence="1">
    <location>
        <begin position="146"/>
        <end position="197"/>
    </location>
</feature>
<accession>A0A1B6L7G2</accession>
<dbReference type="EMBL" id="GEBQ01020350">
    <property type="protein sequence ID" value="JAT19627.1"/>
    <property type="molecule type" value="Transcribed_RNA"/>
</dbReference>
<evidence type="ECO:0000313" key="2">
    <source>
        <dbReference type="EMBL" id="JAT19627.1"/>
    </source>
</evidence>
<reference evidence="2" key="1">
    <citation type="submission" date="2015-11" db="EMBL/GenBank/DDBJ databases">
        <title>De novo transcriptome assembly of four potential Pierce s Disease insect vectors from Arizona vineyards.</title>
        <authorList>
            <person name="Tassone E.E."/>
        </authorList>
    </citation>
    <scope>NUCLEOTIDE SEQUENCE</scope>
</reference>
<dbReference type="Pfam" id="PF20146">
    <property type="entry name" value="NRF"/>
    <property type="match status" value="1"/>
</dbReference>
<feature type="non-terminal residue" evidence="2">
    <location>
        <position position="198"/>
    </location>
</feature>
<dbReference type="InterPro" id="IPR006621">
    <property type="entry name" value="Nose-resist-to-fluoxetine_N"/>
</dbReference>
<dbReference type="AlphaFoldDB" id="A0A1B6L7G2"/>
<gene>
    <name evidence="2" type="ORF">g.50444</name>
</gene>
<sequence length="198" mass="22366">LTEFSAEAGASEVEENLRYDVVEPLKTTISDRRELDLKSPTEKNGATDDSMMKKYGSDYFLNEKQNLTLPESPESGVIQRVVKTSVTPLTTVYPVEEESLAEKVLDSLSMPVVRHVSGVEWLLDVYNPHHWQPAFLPGVLRLSDHCKTDLNIYLRALHNGTIWAAKMTDASGRYSSQFFFGNDFWLGSHTLCQELQNP</sequence>
<organism evidence="2">
    <name type="scientific">Graphocephala atropunctata</name>
    <dbReference type="NCBI Taxonomy" id="36148"/>
    <lineage>
        <taxon>Eukaryota</taxon>
        <taxon>Metazoa</taxon>
        <taxon>Ecdysozoa</taxon>
        <taxon>Arthropoda</taxon>
        <taxon>Hexapoda</taxon>
        <taxon>Insecta</taxon>
        <taxon>Pterygota</taxon>
        <taxon>Neoptera</taxon>
        <taxon>Paraneoptera</taxon>
        <taxon>Hemiptera</taxon>
        <taxon>Auchenorrhyncha</taxon>
        <taxon>Membracoidea</taxon>
        <taxon>Cicadellidae</taxon>
        <taxon>Cicadellinae</taxon>
        <taxon>Cicadellini</taxon>
        <taxon>Graphocephala</taxon>
    </lineage>
</organism>
<proteinExistence type="predicted"/>
<feature type="non-terminal residue" evidence="2">
    <location>
        <position position="1"/>
    </location>
</feature>
<protein>
    <recommendedName>
        <fullName evidence="1">Nose resistant-to-fluoxetine protein N-terminal domain-containing protein</fullName>
    </recommendedName>
</protein>
<name>A0A1B6L7G2_9HEMI</name>
<evidence type="ECO:0000259" key="1">
    <source>
        <dbReference type="Pfam" id="PF20146"/>
    </source>
</evidence>